<protein>
    <recommendedName>
        <fullName evidence="2">EF-hand domain-containing protein</fullName>
    </recommendedName>
</protein>
<name>A0A3L8DY10_OOCBI</name>
<dbReference type="InterPro" id="IPR011992">
    <property type="entry name" value="EF-hand-dom_pair"/>
</dbReference>
<dbReference type="GO" id="GO:0005509">
    <property type="term" value="F:calcium ion binding"/>
    <property type="evidence" value="ECO:0007669"/>
    <property type="project" value="InterPro"/>
</dbReference>
<dbReference type="EMBL" id="QOIP01000003">
    <property type="protein sequence ID" value="RLU24995.1"/>
    <property type="molecule type" value="Genomic_DNA"/>
</dbReference>
<organism evidence="3">
    <name type="scientific">Ooceraea biroi</name>
    <name type="common">Clonal raider ant</name>
    <name type="synonym">Cerapachys biroi</name>
    <dbReference type="NCBI Taxonomy" id="2015173"/>
    <lineage>
        <taxon>Eukaryota</taxon>
        <taxon>Metazoa</taxon>
        <taxon>Ecdysozoa</taxon>
        <taxon>Arthropoda</taxon>
        <taxon>Hexapoda</taxon>
        <taxon>Insecta</taxon>
        <taxon>Pterygota</taxon>
        <taxon>Neoptera</taxon>
        <taxon>Endopterygota</taxon>
        <taxon>Hymenoptera</taxon>
        <taxon>Apocrita</taxon>
        <taxon>Aculeata</taxon>
        <taxon>Formicoidea</taxon>
        <taxon>Formicidae</taxon>
        <taxon>Dorylinae</taxon>
        <taxon>Ooceraea</taxon>
    </lineage>
</organism>
<evidence type="ECO:0000256" key="1">
    <source>
        <dbReference type="ARBA" id="ARBA00022837"/>
    </source>
</evidence>
<dbReference type="PROSITE" id="PS00018">
    <property type="entry name" value="EF_HAND_1"/>
    <property type="match status" value="1"/>
</dbReference>
<dbReference type="Pfam" id="PF13405">
    <property type="entry name" value="EF-hand_6"/>
    <property type="match status" value="1"/>
</dbReference>
<dbReference type="AlphaFoldDB" id="A0A3L8DY10"/>
<reference evidence="3" key="2">
    <citation type="submission" date="2018-07" db="EMBL/GenBank/DDBJ databases">
        <authorList>
            <person name="Mckenzie S.K."/>
            <person name="Kronauer D.J.C."/>
        </authorList>
    </citation>
    <scope>NUCLEOTIDE SEQUENCE</scope>
    <source>
        <strain evidence="3">Clonal line C1</strain>
    </source>
</reference>
<dbReference type="PROSITE" id="PS50222">
    <property type="entry name" value="EF_HAND_2"/>
    <property type="match status" value="1"/>
</dbReference>
<gene>
    <name evidence="3" type="ORF">DMN91_003087</name>
</gene>
<keyword evidence="1" id="KW-0106">Calcium</keyword>
<accession>A0A3L8DY10</accession>
<reference evidence="3" key="1">
    <citation type="journal article" date="2018" name="Genome Res.">
        <title>The genomic architecture and molecular evolution of ant odorant receptors.</title>
        <authorList>
            <person name="McKenzie S.K."/>
            <person name="Kronauer D.J.C."/>
        </authorList>
    </citation>
    <scope>NUCLEOTIDE SEQUENCE [LARGE SCALE GENOMIC DNA]</scope>
    <source>
        <strain evidence="3">Clonal line C1</strain>
    </source>
</reference>
<feature type="domain" description="EF-hand" evidence="2">
    <location>
        <begin position="33"/>
        <end position="68"/>
    </location>
</feature>
<evidence type="ECO:0000313" key="3">
    <source>
        <dbReference type="EMBL" id="RLU24995.1"/>
    </source>
</evidence>
<dbReference type="Proteomes" id="UP000279307">
    <property type="component" value="Chromosome 3"/>
</dbReference>
<evidence type="ECO:0000259" key="2">
    <source>
        <dbReference type="PROSITE" id="PS50222"/>
    </source>
</evidence>
<dbReference type="InterPro" id="IPR002048">
    <property type="entry name" value="EF_hand_dom"/>
</dbReference>
<dbReference type="Gene3D" id="1.10.238.10">
    <property type="entry name" value="EF-hand"/>
    <property type="match status" value="1"/>
</dbReference>
<sequence>MPGNGGVRVSASPATRVVVTPPPAHYLHELPAQDEERLARLFQRLDLDGNGRIDVHDLSQALREVGVHSQYAHYAQVRSLRARAHVYTCMLLHFAPALRTIYCIRFLNISLTSCHASHLQNFWPGQIAPKVAISVWPSSYIMFANMKKICDYNFLTLIKIEMVSKIDLEELIRAFKDLGIEIAREEATQLLQR</sequence>
<proteinExistence type="predicted"/>
<dbReference type="InterPro" id="IPR018247">
    <property type="entry name" value="EF_Hand_1_Ca_BS"/>
</dbReference>
<dbReference type="SUPFAM" id="SSF47473">
    <property type="entry name" value="EF-hand"/>
    <property type="match status" value="1"/>
</dbReference>
<dbReference type="OrthoDB" id="270584at2759"/>
<comment type="caution">
    <text evidence="3">The sequence shown here is derived from an EMBL/GenBank/DDBJ whole genome shotgun (WGS) entry which is preliminary data.</text>
</comment>